<organism evidence="2 3">
    <name type="scientific">Mucilaginibacter gossypii</name>
    <dbReference type="NCBI Taxonomy" id="551996"/>
    <lineage>
        <taxon>Bacteria</taxon>
        <taxon>Pseudomonadati</taxon>
        <taxon>Bacteroidota</taxon>
        <taxon>Sphingobacteriia</taxon>
        <taxon>Sphingobacteriales</taxon>
        <taxon>Sphingobacteriaceae</taxon>
        <taxon>Mucilaginibacter</taxon>
    </lineage>
</organism>
<dbReference type="GO" id="GO:0016740">
    <property type="term" value="F:transferase activity"/>
    <property type="evidence" value="ECO:0007669"/>
    <property type="project" value="UniProtKB-KW"/>
</dbReference>
<sequence length="291" mass="33689">MQQMTEKPEIKVAILDLYDGIANEGMRGFQDILKRYRAEHNLNLSYQIFDVRRKCEMPGTGFDIYISSGGPGNPLETEGTEWEKKYFNLVDKLEDYNLSNNSNKKNVFFVCHSFQLMCRHYKLGDINMRRSPSFGVLPVNKTGLGLNEQLFKGLGEPFYAVDSRSWQVINPDEKRFKELGMQLVAIEKERPHVDLPRAMMAIRYNDYFFATQFHPEADAGGMKGMLLREEKKDEVISEHGEVKYHEMLERLDDPDKITYTQRTLIPNFLDMAVSPTQPSPKSRGLLEVKEE</sequence>
<keyword evidence="2" id="KW-0315">Glutamine amidotransferase</keyword>
<dbReference type="Proteomes" id="UP000199705">
    <property type="component" value="Unassembled WGS sequence"/>
</dbReference>
<name>A0A1G8MAP2_9SPHI</name>
<dbReference type="InterPro" id="IPR017926">
    <property type="entry name" value="GATASE"/>
</dbReference>
<evidence type="ECO:0000313" key="2">
    <source>
        <dbReference type="EMBL" id="SDI64994.1"/>
    </source>
</evidence>
<proteinExistence type="predicted"/>
<dbReference type="AlphaFoldDB" id="A0A1G8MAP2"/>
<dbReference type="EMBL" id="FNCG01000026">
    <property type="protein sequence ID" value="SDI64994.1"/>
    <property type="molecule type" value="Genomic_DNA"/>
</dbReference>
<keyword evidence="3" id="KW-1185">Reference proteome</keyword>
<dbReference type="SUPFAM" id="SSF52317">
    <property type="entry name" value="Class I glutamine amidotransferase-like"/>
    <property type="match status" value="1"/>
</dbReference>
<dbReference type="STRING" id="551996.SAMN05192573_12644"/>
<evidence type="ECO:0000259" key="1">
    <source>
        <dbReference type="Pfam" id="PF00117"/>
    </source>
</evidence>
<gene>
    <name evidence="2" type="ORF">SAMN05192573_12644</name>
</gene>
<dbReference type="PROSITE" id="PS51273">
    <property type="entry name" value="GATASE_TYPE_1"/>
    <property type="match status" value="1"/>
</dbReference>
<accession>A0A1G8MAP2</accession>
<dbReference type="InterPro" id="IPR029062">
    <property type="entry name" value="Class_I_gatase-like"/>
</dbReference>
<reference evidence="3" key="1">
    <citation type="submission" date="2016-10" db="EMBL/GenBank/DDBJ databases">
        <authorList>
            <person name="Varghese N."/>
            <person name="Submissions S."/>
        </authorList>
    </citation>
    <scope>NUCLEOTIDE SEQUENCE [LARGE SCALE GENOMIC DNA]</scope>
    <source>
        <strain evidence="3">Gh-67</strain>
    </source>
</reference>
<feature type="domain" description="Glutamine amidotransferase" evidence="1">
    <location>
        <begin position="45"/>
        <end position="228"/>
    </location>
</feature>
<evidence type="ECO:0000313" key="3">
    <source>
        <dbReference type="Proteomes" id="UP000199705"/>
    </source>
</evidence>
<dbReference type="Gene3D" id="3.40.50.880">
    <property type="match status" value="1"/>
</dbReference>
<dbReference type="Pfam" id="PF00117">
    <property type="entry name" value="GATase"/>
    <property type="match status" value="1"/>
</dbReference>
<protein>
    <submittedName>
        <fullName evidence="2">GMP synthase-Glutamine amidotransferase</fullName>
    </submittedName>
</protein>
<keyword evidence="2" id="KW-0808">Transferase</keyword>